<sequence>MSGLNNMLCNVKYGTGDDMEMKELHDADSSADEPTEESTNKSDPGVVDLVRRAVPLALTPEDDPRRDEQKKLQEKKEEIDMLAHKQVQRILWSGLGLAIMQVGLFFRLTFLEFSWDVMEPIAFFTTTTGLVIGFAYFLFTFERPNLPMMKMSTKSRLLNCQLHSNYNLLILNICKYFMWCPIRLIFKHRKGHIGFLKPMK</sequence>
<reference evidence="1 2" key="1">
    <citation type="journal article" date="2022" name="Plant J.">
        <title>Chromosome-level genome of Camellia lanceoleosa provides a valuable resource for understanding genome evolution and self-incompatibility.</title>
        <authorList>
            <person name="Gong W."/>
            <person name="Xiao S."/>
            <person name="Wang L."/>
            <person name="Liao Z."/>
            <person name="Chang Y."/>
            <person name="Mo W."/>
            <person name="Hu G."/>
            <person name="Li W."/>
            <person name="Zhao G."/>
            <person name="Zhu H."/>
            <person name="Hu X."/>
            <person name="Ji K."/>
            <person name="Xiang X."/>
            <person name="Song Q."/>
            <person name="Yuan D."/>
            <person name="Jin S."/>
            <person name="Zhang L."/>
        </authorList>
    </citation>
    <scope>NUCLEOTIDE SEQUENCE [LARGE SCALE GENOMIC DNA]</scope>
    <source>
        <strain evidence="1">SQ_2022a</strain>
    </source>
</reference>
<proteinExistence type="predicted"/>
<gene>
    <name evidence="1" type="ORF">LOK49_LG06G02342</name>
</gene>
<dbReference type="EMBL" id="CM045762">
    <property type="protein sequence ID" value="KAI8012768.1"/>
    <property type="molecule type" value="Genomic_DNA"/>
</dbReference>
<comment type="caution">
    <text evidence="1">The sequence shown here is derived from an EMBL/GenBank/DDBJ whole genome shotgun (WGS) entry which is preliminary data.</text>
</comment>
<evidence type="ECO:0000313" key="1">
    <source>
        <dbReference type="EMBL" id="KAI8012768.1"/>
    </source>
</evidence>
<protein>
    <submittedName>
        <fullName evidence="1">Uncharacterized protein</fullName>
    </submittedName>
</protein>
<organism evidence="1 2">
    <name type="scientific">Camellia lanceoleosa</name>
    <dbReference type="NCBI Taxonomy" id="1840588"/>
    <lineage>
        <taxon>Eukaryota</taxon>
        <taxon>Viridiplantae</taxon>
        <taxon>Streptophyta</taxon>
        <taxon>Embryophyta</taxon>
        <taxon>Tracheophyta</taxon>
        <taxon>Spermatophyta</taxon>
        <taxon>Magnoliopsida</taxon>
        <taxon>eudicotyledons</taxon>
        <taxon>Gunneridae</taxon>
        <taxon>Pentapetalae</taxon>
        <taxon>asterids</taxon>
        <taxon>Ericales</taxon>
        <taxon>Theaceae</taxon>
        <taxon>Camellia</taxon>
    </lineage>
</organism>
<name>A0ACC0HGI1_9ERIC</name>
<keyword evidence="2" id="KW-1185">Reference proteome</keyword>
<evidence type="ECO:0000313" key="2">
    <source>
        <dbReference type="Proteomes" id="UP001060215"/>
    </source>
</evidence>
<dbReference type="Proteomes" id="UP001060215">
    <property type="component" value="Chromosome 5"/>
</dbReference>
<accession>A0ACC0HGI1</accession>